<sequence>MSAATEFTQWRRMRDEGLATEFGWLSLSSYQWLPADPGALELLPGQWSADADGARATFEASDGVETTDGEPISGTLSRSLLEGESMHFVRHGDTLVELGVRDGRYMIRTRERNHPRVKAFTGVPVFDYDPEFIVPGKFIAFDTPKEVPIDTFRADTTLRAELVGEVEFELAGHRAVLAATQSPDGSLTLNFRDATNGVQTAPWRFVTVKAPGPDGSVTIDFNRTLNYPMAFSPHAVCPAPVPGNHLETAVRAGELLPH</sequence>
<dbReference type="InterPro" id="IPR012467">
    <property type="entry name" value="DUF1684"/>
</dbReference>
<dbReference type="Pfam" id="PF07920">
    <property type="entry name" value="DUF1684"/>
    <property type="match status" value="1"/>
</dbReference>
<gene>
    <name evidence="1" type="ORF">FQ154_08945</name>
</gene>
<dbReference type="RefSeq" id="WP_007272564.1">
    <property type="nucleotide sequence ID" value="NZ_JBITUG010000003.1"/>
</dbReference>
<proteinExistence type="predicted"/>
<evidence type="ECO:0000313" key="2">
    <source>
        <dbReference type="Proteomes" id="UP000323856"/>
    </source>
</evidence>
<organism evidence="1 2">
    <name type="scientific">Paeniglutamicibacter gangotriensis</name>
    <dbReference type="NCBI Taxonomy" id="254787"/>
    <lineage>
        <taxon>Bacteria</taxon>
        <taxon>Bacillati</taxon>
        <taxon>Actinomycetota</taxon>
        <taxon>Actinomycetes</taxon>
        <taxon>Micrococcales</taxon>
        <taxon>Micrococcaceae</taxon>
        <taxon>Paeniglutamicibacter</taxon>
    </lineage>
</organism>
<dbReference type="OrthoDB" id="5493262at2"/>
<protein>
    <submittedName>
        <fullName evidence="1">DUF1684 domain-containing protein</fullName>
    </submittedName>
</protein>
<dbReference type="PANTHER" id="PTHR41913">
    <property type="entry name" value="DUF1684 DOMAIN-CONTAINING PROTEIN"/>
    <property type="match status" value="1"/>
</dbReference>
<name>A0A5B0EFE2_9MICC</name>
<accession>A0A5B0EFE2</accession>
<dbReference type="Proteomes" id="UP000323856">
    <property type="component" value="Unassembled WGS sequence"/>
</dbReference>
<reference evidence="1 2" key="1">
    <citation type="submission" date="2019-07" db="EMBL/GenBank/DDBJ databases">
        <title>Analysis of the biochemical properties, biological activity and biotechnological potential of siderophores and biosurfactants produced by Antarctic psychrotolerant bacteria.</title>
        <authorList>
            <person name="Styczynski M."/>
            <person name="Krucon T."/>
            <person name="Decewicz P."/>
            <person name="Dziewit L."/>
        </authorList>
    </citation>
    <scope>NUCLEOTIDE SEQUENCE [LARGE SCALE GENOMIC DNA]</scope>
    <source>
        <strain evidence="1 2">ANT_H27</strain>
    </source>
</reference>
<dbReference type="EMBL" id="VOBL01000007">
    <property type="protein sequence ID" value="KAA0977408.1"/>
    <property type="molecule type" value="Genomic_DNA"/>
</dbReference>
<dbReference type="PANTHER" id="PTHR41913:SF1">
    <property type="entry name" value="DUF1684 DOMAIN-CONTAINING PROTEIN"/>
    <property type="match status" value="1"/>
</dbReference>
<comment type="caution">
    <text evidence="1">The sequence shown here is derived from an EMBL/GenBank/DDBJ whole genome shotgun (WGS) entry which is preliminary data.</text>
</comment>
<evidence type="ECO:0000313" key="1">
    <source>
        <dbReference type="EMBL" id="KAA0977408.1"/>
    </source>
</evidence>
<dbReference type="AlphaFoldDB" id="A0A5B0EFE2"/>